<proteinExistence type="predicted"/>
<dbReference type="EMBL" id="BK031033">
    <property type="protein sequence ID" value="DAI59073.1"/>
    <property type="molecule type" value="Genomic_DNA"/>
</dbReference>
<accession>A0A8S5VY14</accession>
<organism evidence="1">
    <name type="scientific">Tectiviridae sp</name>
    <dbReference type="NCBI Taxonomy" id="2831614"/>
    <lineage>
        <taxon>Viruses</taxon>
        <taxon>Varidnaviria</taxon>
        <taxon>Bamfordvirae</taxon>
        <taxon>Preplasmiviricota</taxon>
        <taxon>Prepoliviricotina</taxon>
        <taxon>Tectiliviricetes</taxon>
        <taxon>Kalamavirales</taxon>
        <taxon>Tectiviridae</taxon>
    </lineage>
</organism>
<sequence>MMEIIRKSDEEMTKKDVFMLTKNQKIRTVKSLDNGAKISVVHWIEFSDVNSGTGEKVEILSMMDETGEVFATNSKSFKEMFFDIVDIMDGEEFTIEKLGGKTKAGRDFVTCGLI</sequence>
<evidence type="ECO:0000313" key="1">
    <source>
        <dbReference type="EMBL" id="DAI59073.1"/>
    </source>
</evidence>
<name>A0A8S5VY14_9VIRU</name>
<reference evidence="1" key="1">
    <citation type="journal article" date="2021" name="Proc. Natl. Acad. Sci. U.S.A.">
        <title>A Catalog of Tens of Thousands of Viruses from Human Metagenomes Reveals Hidden Associations with Chronic Diseases.</title>
        <authorList>
            <person name="Tisza M.J."/>
            <person name="Buck C.B."/>
        </authorList>
    </citation>
    <scope>NUCLEOTIDE SEQUENCE</scope>
    <source>
        <strain evidence="1">Ct3cV12</strain>
    </source>
</reference>
<protein>
    <submittedName>
        <fullName evidence="1">SsDNA binding protein</fullName>
    </submittedName>
</protein>